<evidence type="ECO:0000313" key="4">
    <source>
        <dbReference type="Proteomes" id="UP001447516"/>
    </source>
</evidence>
<organism evidence="3 4">
    <name type="scientific">Microbispora maris</name>
    <dbReference type="NCBI Taxonomy" id="3144104"/>
    <lineage>
        <taxon>Bacteria</taxon>
        <taxon>Bacillati</taxon>
        <taxon>Actinomycetota</taxon>
        <taxon>Actinomycetes</taxon>
        <taxon>Streptosporangiales</taxon>
        <taxon>Streptosporangiaceae</taxon>
        <taxon>Microbispora</taxon>
    </lineage>
</organism>
<dbReference type="RefSeq" id="WP_346228125.1">
    <property type="nucleotide sequence ID" value="NZ_JBDJAW010000021.1"/>
</dbReference>
<name>A0ABV0AU06_9ACTN</name>
<dbReference type="InterPro" id="IPR036388">
    <property type="entry name" value="WH-like_DNA-bd_sf"/>
</dbReference>
<accession>A0ABV0AU06</accession>
<feature type="domain" description="Transcription regulator PadR N-terminal" evidence="2">
    <location>
        <begin position="8"/>
        <end position="84"/>
    </location>
</feature>
<keyword evidence="4" id="KW-1185">Reference proteome</keyword>
<proteinExistence type="predicted"/>
<dbReference type="InterPro" id="IPR005149">
    <property type="entry name" value="Tscrpt_reg_PadR_N"/>
</dbReference>
<dbReference type="Pfam" id="PF03551">
    <property type="entry name" value="PadR"/>
    <property type="match status" value="1"/>
</dbReference>
<sequence>MSSIRIFILGALRERGPMHGHQLRLLFEEERLDMWTDITVGGLYGAIKRLAAEGLIEPVRTEQVGAYPERKVWQITDAGARALSSLRLSGLREIVLRPDPFDLVLTRLDPQHREDLPAIIDARVASLETMLAEYEAHAGTVARYLTPAETLAMRHRVVRLRAEIAWHRELVSHLPGLLADERARKDPAPRRLGRERDTASQGEPRGRDA</sequence>
<dbReference type="SUPFAM" id="SSF46785">
    <property type="entry name" value="Winged helix' DNA-binding domain"/>
    <property type="match status" value="1"/>
</dbReference>
<dbReference type="PANTHER" id="PTHR43252:SF7">
    <property type="entry name" value="TRANSCRIPTIONAL REGULATOR YQJI"/>
    <property type="match status" value="1"/>
</dbReference>
<dbReference type="Gene3D" id="1.10.10.10">
    <property type="entry name" value="Winged helix-like DNA-binding domain superfamily/Winged helix DNA-binding domain"/>
    <property type="match status" value="1"/>
</dbReference>
<reference evidence="3 4" key="1">
    <citation type="submission" date="2024-05" db="EMBL/GenBank/DDBJ databases">
        <title>Microbispora sp.ZYX-F-249.</title>
        <authorList>
            <person name="Xie H."/>
        </authorList>
    </citation>
    <scope>NUCLEOTIDE SEQUENCE [LARGE SCALE GENOMIC DNA]</scope>
    <source>
        <strain evidence="3 4">ZYX-F-249</strain>
    </source>
</reference>
<protein>
    <submittedName>
        <fullName evidence="3">PadR family transcriptional regulator</fullName>
    </submittedName>
</protein>
<gene>
    <name evidence="3" type="ORF">AAH991_23880</name>
</gene>
<dbReference type="Proteomes" id="UP001447516">
    <property type="component" value="Unassembled WGS sequence"/>
</dbReference>
<dbReference type="EMBL" id="JBDJAW010000021">
    <property type="protein sequence ID" value="MEN3538175.1"/>
    <property type="molecule type" value="Genomic_DNA"/>
</dbReference>
<feature type="region of interest" description="Disordered" evidence="1">
    <location>
        <begin position="181"/>
        <end position="209"/>
    </location>
</feature>
<dbReference type="InterPro" id="IPR036390">
    <property type="entry name" value="WH_DNA-bd_sf"/>
</dbReference>
<evidence type="ECO:0000313" key="3">
    <source>
        <dbReference type="EMBL" id="MEN3538175.1"/>
    </source>
</evidence>
<evidence type="ECO:0000256" key="1">
    <source>
        <dbReference type="SAM" id="MobiDB-lite"/>
    </source>
</evidence>
<evidence type="ECO:0000259" key="2">
    <source>
        <dbReference type="Pfam" id="PF03551"/>
    </source>
</evidence>
<dbReference type="PANTHER" id="PTHR43252">
    <property type="entry name" value="TRANSCRIPTIONAL REGULATOR YQJI"/>
    <property type="match status" value="1"/>
</dbReference>
<comment type="caution">
    <text evidence="3">The sequence shown here is derived from an EMBL/GenBank/DDBJ whole genome shotgun (WGS) entry which is preliminary data.</text>
</comment>